<dbReference type="PRINTS" id="PR00455">
    <property type="entry name" value="HTHTETR"/>
</dbReference>
<dbReference type="RefSeq" id="WP_090366100.1">
    <property type="nucleotide sequence ID" value="NZ_FNEM01000011.1"/>
</dbReference>
<evidence type="ECO:0000256" key="2">
    <source>
        <dbReference type="PROSITE-ProRule" id="PRU00335"/>
    </source>
</evidence>
<dbReference type="PANTHER" id="PTHR30055">
    <property type="entry name" value="HTH-TYPE TRANSCRIPTIONAL REGULATOR RUTR"/>
    <property type="match status" value="1"/>
</dbReference>
<evidence type="ECO:0000313" key="4">
    <source>
        <dbReference type="EMBL" id="SDJ67957.1"/>
    </source>
</evidence>
<dbReference type="PROSITE" id="PS01081">
    <property type="entry name" value="HTH_TETR_1"/>
    <property type="match status" value="1"/>
</dbReference>
<sequence length="232" mass="26504">MSKPRQRGLVRRSELIDAAHRLFFQRGYRQTSIQQLIDAVGLSKGAFYHHFASKQQLLCALTDDVIDRYRDTLMPLIDQPAPSAIEQWNRLMHHASQWKLENKTQMQTYAALLYSAGNLELRHQMQTKSIAVIGPLLAEVIEQGRRQGQFHLDDAGETAEQVLLLLQRFSTDFCLRLLQPDPGNPAHHRIKRKLAATQTAIERLLGAPPDSLPLMTEEEVDLWLTFSDEESP</sequence>
<proteinExistence type="predicted"/>
<feature type="DNA-binding region" description="H-T-H motif" evidence="2">
    <location>
        <begin position="32"/>
        <end position="51"/>
    </location>
</feature>
<evidence type="ECO:0000313" key="5">
    <source>
        <dbReference type="Proteomes" id="UP000199527"/>
    </source>
</evidence>
<dbReference type="Gene3D" id="1.10.357.10">
    <property type="entry name" value="Tetracycline Repressor, domain 2"/>
    <property type="match status" value="1"/>
</dbReference>
<dbReference type="PROSITE" id="PS50977">
    <property type="entry name" value="HTH_TETR_2"/>
    <property type="match status" value="1"/>
</dbReference>
<protein>
    <submittedName>
        <fullName evidence="4">DNA-binding transcriptional regulator, AcrR family</fullName>
    </submittedName>
</protein>
<feature type="domain" description="HTH tetR-type" evidence="3">
    <location>
        <begin position="9"/>
        <end position="69"/>
    </location>
</feature>
<dbReference type="EMBL" id="FNEM01000011">
    <property type="protein sequence ID" value="SDJ67957.1"/>
    <property type="molecule type" value="Genomic_DNA"/>
</dbReference>
<dbReference type="AlphaFoldDB" id="A0A1G8VQ09"/>
<keyword evidence="1 2" id="KW-0238">DNA-binding</keyword>
<reference evidence="5" key="1">
    <citation type="submission" date="2016-10" db="EMBL/GenBank/DDBJ databases">
        <authorList>
            <person name="Varghese N."/>
            <person name="Submissions S."/>
        </authorList>
    </citation>
    <scope>NUCLEOTIDE SEQUENCE [LARGE SCALE GENOMIC DNA]</scope>
    <source>
        <strain evidence="5">DSM 23317</strain>
    </source>
</reference>
<dbReference type="InterPro" id="IPR001647">
    <property type="entry name" value="HTH_TetR"/>
</dbReference>
<dbReference type="InterPro" id="IPR009057">
    <property type="entry name" value="Homeodomain-like_sf"/>
</dbReference>
<dbReference type="InterPro" id="IPR050109">
    <property type="entry name" value="HTH-type_TetR-like_transc_reg"/>
</dbReference>
<organism evidence="4 5">
    <name type="scientific">Ferrimonas sediminum</name>
    <dbReference type="NCBI Taxonomy" id="718193"/>
    <lineage>
        <taxon>Bacteria</taxon>
        <taxon>Pseudomonadati</taxon>
        <taxon>Pseudomonadota</taxon>
        <taxon>Gammaproteobacteria</taxon>
        <taxon>Alteromonadales</taxon>
        <taxon>Ferrimonadaceae</taxon>
        <taxon>Ferrimonas</taxon>
    </lineage>
</organism>
<name>A0A1G8VQ09_9GAMM</name>
<dbReference type="GO" id="GO:0000976">
    <property type="term" value="F:transcription cis-regulatory region binding"/>
    <property type="evidence" value="ECO:0007669"/>
    <property type="project" value="TreeGrafter"/>
</dbReference>
<dbReference type="OrthoDB" id="9798857at2"/>
<dbReference type="Proteomes" id="UP000199527">
    <property type="component" value="Unassembled WGS sequence"/>
</dbReference>
<keyword evidence="5" id="KW-1185">Reference proteome</keyword>
<dbReference type="Pfam" id="PF00440">
    <property type="entry name" value="TetR_N"/>
    <property type="match status" value="1"/>
</dbReference>
<dbReference type="SUPFAM" id="SSF46689">
    <property type="entry name" value="Homeodomain-like"/>
    <property type="match status" value="1"/>
</dbReference>
<dbReference type="InterPro" id="IPR023772">
    <property type="entry name" value="DNA-bd_HTH_TetR-type_CS"/>
</dbReference>
<dbReference type="PANTHER" id="PTHR30055:SF181">
    <property type="entry name" value="BLR6905 PROTEIN"/>
    <property type="match status" value="1"/>
</dbReference>
<gene>
    <name evidence="4" type="ORF">SAMN04488540_111124</name>
</gene>
<accession>A0A1G8VQ09</accession>
<dbReference type="GO" id="GO:0003700">
    <property type="term" value="F:DNA-binding transcription factor activity"/>
    <property type="evidence" value="ECO:0007669"/>
    <property type="project" value="TreeGrafter"/>
</dbReference>
<evidence type="ECO:0000259" key="3">
    <source>
        <dbReference type="PROSITE" id="PS50977"/>
    </source>
</evidence>
<evidence type="ECO:0000256" key="1">
    <source>
        <dbReference type="ARBA" id="ARBA00023125"/>
    </source>
</evidence>